<dbReference type="GO" id="GO:0003700">
    <property type="term" value="F:DNA-binding transcription factor activity"/>
    <property type="evidence" value="ECO:0007669"/>
    <property type="project" value="TreeGrafter"/>
</dbReference>
<keyword evidence="1" id="KW-0805">Transcription regulation</keyword>
<dbReference type="InterPro" id="IPR000843">
    <property type="entry name" value="HTH_LacI"/>
</dbReference>
<dbReference type="SUPFAM" id="SSF47413">
    <property type="entry name" value="lambda repressor-like DNA-binding domains"/>
    <property type="match status" value="1"/>
</dbReference>
<dbReference type="Proteomes" id="UP000324209">
    <property type="component" value="Chromosome"/>
</dbReference>
<evidence type="ECO:0000256" key="1">
    <source>
        <dbReference type="ARBA" id="ARBA00023015"/>
    </source>
</evidence>
<protein>
    <submittedName>
        <fullName evidence="5">LacI family transcriptional regulator</fullName>
    </submittedName>
</protein>
<evidence type="ECO:0000256" key="2">
    <source>
        <dbReference type="ARBA" id="ARBA00023125"/>
    </source>
</evidence>
<accession>A0A5C1QMQ9</accession>
<evidence type="ECO:0000313" key="6">
    <source>
        <dbReference type="Proteomes" id="UP000324209"/>
    </source>
</evidence>
<dbReference type="PANTHER" id="PTHR30146">
    <property type="entry name" value="LACI-RELATED TRANSCRIPTIONAL REPRESSOR"/>
    <property type="match status" value="1"/>
</dbReference>
<dbReference type="InterPro" id="IPR010982">
    <property type="entry name" value="Lambda_DNA-bd_dom_sf"/>
</dbReference>
<sequence>MVIMSGKNNRDKVAALAGVSSATVSRVYNNPERVSESRRKSVLDAAKALGYSPDKSASALRRRGTGQVSLVRFEKKDRPWYWGDFPASKWFFTDALTGILPVVDSSMFRLNLKTLRSPDDVERIRWEKECDGVLFYDVDEKTEAQAAQRMNVPAVLSHHTSQFRMNHCVTTDNFEGGRLASSHLKEAGYSHPVYISYLPEAIIPNRDRYRGFCSGWGQDIHQIITDPGKEGGYNAALSILGDLKSGRIDCIAVVNDMTAIGVIQCLQDHKLKPGKDLGLIGYDNMPLNYVLPFRMATVDLQPSLIYEEAAKMLLEIIADPERKATTKTILPLLIPGDTV</sequence>
<dbReference type="CDD" id="cd06267">
    <property type="entry name" value="PBP1_LacI_sugar_binding-like"/>
    <property type="match status" value="1"/>
</dbReference>
<keyword evidence="2" id="KW-0238">DNA-binding</keyword>
<dbReference type="Pfam" id="PF13377">
    <property type="entry name" value="Peripla_BP_3"/>
    <property type="match status" value="1"/>
</dbReference>
<evidence type="ECO:0000256" key="3">
    <source>
        <dbReference type="ARBA" id="ARBA00023163"/>
    </source>
</evidence>
<dbReference type="AlphaFoldDB" id="A0A5C1QMQ9"/>
<reference evidence="5 6" key="1">
    <citation type="submission" date="2019-02" db="EMBL/GenBank/DDBJ databases">
        <title>Complete Genome Sequence and Methylome Analysis of free living Spirochaetas.</title>
        <authorList>
            <person name="Fomenkov A."/>
            <person name="Dubinina G."/>
            <person name="Leshcheva N."/>
            <person name="Mikheeva N."/>
            <person name="Grabovich M."/>
            <person name="Vincze T."/>
            <person name="Roberts R.J."/>
        </authorList>
    </citation>
    <scope>NUCLEOTIDE SEQUENCE [LARGE SCALE GENOMIC DNA]</scope>
    <source>
        <strain evidence="5 6">K2</strain>
    </source>
</reference>
<dbReference type="PANTHER" id="PTHR30146:SF109">
    <property type="entry name" value="HTH-TYPE TRANSCRIPTIONAL REGULATOR GALS"/>
    <property type="match status" value="1"/>
</dbReference>
<dbReference type="SMART" id="SM00354">
    <property type="entry name" value="HTH_LACI"/>
    <property type="match status" value="1"/>
</dbReference>
<dbReference type="KEGG" id="ock:EXM22_07520"/>
<dbReference type="Gene3D" id="1.10.260.40">
    <property type="entry name" value="lambda repressor-like DNA-binding domains"/>
    <property type="match status" value="1"/>
</dbReference>
<gene>
    <name evidence="5" type="ORF">EXM22_07520</name>
</gene>
<dbReference type="Gene3D" id="3.40.50.2300">
    <property type="match status" value="2"/>
</dbReference>
<keyword evidence="6" id="KW-1185">Reference proteome</keyword>
<dbReference type="SUPFAM" id="SSF53822">
    <property type="entry name" value="Periplasmic binding protein-like I"/>
    <property type="match status" value="1"/>
</dbReference>
<dbReference type="OrthoDB" id="369169at2"/>
<evidence type="ECO:0000259" key="4">
    <source>
        <dbReference type="SMART" id="SM00354"/>
    </source>
</evidence>
<organism evidence="5 6">
    <name type="scientific">Oceanispirochaeta crateris</name>
    <dbReference type="NCBI Taxonomy" id="2518645"/>
    <lineage>
        <taxon>Bacteria</taxon>
        <taxon>Pseudomonadati</taxon>
        <taxon>Spirochaetota</taxon>
        <taxon>Spirochaetia</taxon>
        <taxon>Spirochaetales</taxon>
        <taxon>Spirochaetaceae</taxon>
        <taxon>Oceanispirochaeta</taxon>
    </lineage>
</organism>
<dbReference type="CDD" id="cd01392">
    <property type="entry name" value="HTH_LacI"/>
    <property type="match status" value="1"/>
</dbReference>
<dbReference type="InterPro" id="IPR046335">
    <property type="entry name" value="LacI/GalR-like_sensor"/>
</dbReference>
<proteinExistence type="predicted"/>
<dbReference type="GO" id="GO:0000976">
    <property type="term" value="F:transcription cis-regulatory region binding"/>
    <property type="evidence" value="ECO:0007669"/>
    <property type="project" value="TreeGrafter"/>
</dbReference>
<dbReference type="InterPro" id="IPR028082">
    <property type="entry name" value="Peripla_BP_I"/>
</dbReference>
<keyword evidence="3" id="KW-0804">Transcription</keyword>
<dbReference type="EMBL" id="CP036150">
    <property type="protein sequence ID" value="QEN07846.1"/>
    <property type="molecule type" value="Genomic_DNA"/>
</dbReference>
<evidence type="ECO:0000313" key="5">
    <source>
        <dbReference type="EMBL" id="QEN07846.1"/>
    </source>
</evidence>
<dbReference type="Pfam" id="PF00356">
    <property type="entry name" value="LacI"/>
    <property type="match status" value="1"/>
</dbReference>
<name>A0A5C1QMQ9_9SPIO</name>
<feature type="domain" description="HTH lacI-type" evidence="4">
    <location>
        <begin position="13"/>
        <end position="77"/>
    </location>
</feature>